<protein>
    <recommendedName>
        <fullName evidence="3">DUF2470 domain-containing protein</fullName>
    </recommendedName>
</protein>
<evidence type="ECO:0008006" key="3">
    <source>
        <dbReference type="Google" id="ProtNLM"/>
    </source>
</evidence>
<dbReference type="RefSeq" id="WP_147926448.1">
    <property type="nucleotide sequence ID" value="NZ_VKAC01000006.1"/>
</dbReference>
<dbReference type="AlphaFoldDB" id="A0A5C8ZGG5"/>
<dbReference type="Proteomes" id="UP000321234">
    <property type="component" value="Unassembled WGS sequence"/>
</dbReference>
<organism evidence="1 2">
    <name type="scientific">Quadrisphaera setariae</name>
    <dbReference type="NCBI Taxonomy" id="2593304"/>
    <lineage>
        <taxon>Bacteria</taxon>
        <taxon>Bacillati</taxon>
        <taxon>Actinomycetota</taxon>
        <taxon>Actinomycetes</taxon>
        <taxon>Kineosporiales</taxon>
        <taxon>Kineosporiaceae</taxon>
        <taxon>Quadrisphaera</taxon>
    </lineage>
</organism>
<dbReference type="OrthoDB" id="5192746at2"/>
<keyword evidence="2" id="KW-1185">Reference proteome</keyword>
<accession>A0A5C8ZGG5</accession>
<comment type="caution">
    <text evidence="1">The sequence shown here is derived from an EMBL/GenBank/DDBJ whole genome shotgun (WGS) entry which is preliminary data.</text>
</comment>
<gene>
    <name evidence="1" type="ORF">FMM08_11210</name>
</gene>
<sequence length="268" mass="28252">MTAASPASTDLLTAAVTARTVAAGSGVAVLAVAGWRSHGVLHGCDEQGRVVLLLPPDAVLPDLPPVGPHPGTCVLEVERSAALPDATVPLASVQVWLELEEVPPSERPAALELLAACHSLSEALRSWRGRRLLRGTVEHAHCHRAPRCEEVDAEEFAAAVPDPVAPWEADALERLRVDLREELLDGLRRASPAARSRMVLDGPAWRGTSDLADVLPVAVDERGATVLGVLSDGDRLHLRLPFPSAPHDADDVVDLTATALHEAVAATA</sequence>
<proteinExistence type="predicted"/>
<evidence type="ECO:0000313" key="1">
    <source>
        <dbReference type="EMBL" id="TXR56016.1"/>
    </source>
</evidence>
<dbReference type="EMBL" id="VKAC01000006">
    <property type="protein sequence ID" value="TXR56016.1"/>
    <property type="molecule type" value="Genomic_DNA"/>
</dbReference>
<name>A0A5C8ZGG5_9ACTN</name>
<reference evidence="1 2" key="1">
    <citation type="submission" date="2019-07" db="EMBL/GenBank/DDBJ databases">
        <title>Quadrisphaera sp. strain DD2A genome sequencing and assembly.</title>
        <authorList>
            <person name="Kim I."/>
        </authorList>
    </citation>
    <scope>NUCLEOTIDE SEQUENCE [LARGE SCALE GENOMIC DNA]</scope>
    <source>
        <strain evidence="1 2">DD2A</strain>
    </source>
</reference>
<evidence type="ECO:0000313" key="2">
    <source>
        <dbReference type="Proteomes" id="UP000321234"/>
    </source>
</evidence>